<evidence type="ECO:0000256" key="8">
    <source>
        <dbReference type="SAM" id="Phobius"/>
    </source>
</evidence>
<dbReference type="InterPro" id="IPR039421">
    <property type="entry name" value="Type_1_exporter"/>
</dbReference>
<dbReference type="EMBL" id="QICS01000006">
    <property type="protein sequence ID" value="PXV89403.1"/>
    <property type="molecule type" value="Genomic_DNA"/>
</dbReference>
<feature type="domain" description="ABC transmembrane type-1" evidence="10">
    <location>
        <begin position="27"/>
        <end position="301"/>
    </location>
</feature>
<evidence type="ECO:0000259" key="10">
    <source>
        <dbReference type="PROSITE" id="PS50929"/>
    </source>
</evidence>
<keyword evidence="5 11" id="KW-0067">ATP-binding</keyword>
<dbReference type="InterPro" id="IPR017871">
    <property type="entry name" value="ABC_transporter-like_CS"/>
</dbReference>
<evidence type="ECO:0000256" key="6">
    <source>
        <dbReference type="ARBA" id="ARBA00022989"/>
    </source>
</evidence>
<dbReference type="GO" id="GO:0016887">
    <property type="term" value="F:ATP hydrolysis activity"/>
    <property type="evidence" value="ECO:0007669"/>
    <property type="project" value="InterPro"/>
</dbReference>
<feature type="transmembrane region" description="Helical" evidence="8">
    <location>
        <begin position="27"/>
        <end position="50"/>
    </location>
</feature>
<keyword evidence="3 8" id="KW-0812">Transmembrane</keyword>
<proteinExistence type="predicted"/>
<comment type="subcellular location">
    <subcellularLocation>
        <location evidence="1">Cell membrane</location>
        <topology evidence="1">Multi-pass membrane protein</topology>
    </subcellularLocation>
</comment>
<accession>A0A318ERF2</accession>
<dbReference type="AlphaFoldDB" id="A0A318ERF2"/>
<dbReference type="InterPro" id="IPR003439">
    <property type="entry name" value="ABC_transporter-like_ATP-bd"/>
</dbReference>
<dbReference type="GO" id="GO:0005886">
    <property type="term" value="C:plasma membrane"/>
    <property type="evidence" value="ECO:0007669"/>
    <property type="project" value="UniProtKB-SubCell"/>
</dbReference>
<comment type="caution">
    <text evidence="11">The sequence shown here is derived from an EMBL/GenBank/DDBJ whole genome shotgun (WGS) entry which is preliminary data.</text>
</comment>
<dbReference type="InterPro" id="IPR036640">
    <property type="entry name" value="ABC1_TM_sf"/>
</dbReference>
<evidence type="ECO:0000313" key="12">
    <source>
        <dbReference type="Proteomes" id="UP000247523"/>
    </source>
</evidence>
<feature type="transmembrane region" description="Helical" evidence="8">
    <location>
        <begin position="248"/>
        <end position="271"/>
    </location>
</feature>
<dbReference type="Gene3D" id="1.20.1560.10">
    <property type="entry name" value="ABC transporter type 1, transmembrane domain"/>
    <property type="match status" value="1"/>
</dbReference>
<dbReference type="GO" id="GO:0005524">
    <property type="term" value="F:ATP binding"/>
    <property type="evidence" value="ECO:0007669"/>
    <property type="project" value="UniProtKB-KW"/>
</dbReference>
<gene>
    <name evidence="11" type="ORF">C8E03_10651</name>
</gene>
<dbReference type="InterPro" id="IPR003593">
    <property type="entry name" value="AAA+_ATPase"/>
</dbReference>
<evidence type="ECO:0000256" key="3">
    <source>
        <dbReference type="ARBA" id="ARBA00022692"/>
    </source>
</evidence>
<keyword evidence="2" id="KW-0813">Transport</keyword>
<dbReference type="InterPro" id="IPR027417">
    <property type="entry name" value="P-loop_NTPase"/>
</dbReference>
<dbReference type="CDD" id="cd07346">
    <property type="entry name" value="ABC_6TM_exporters"/>
    <property type="match status" value="1"/>
</dbReference>
<feature type="transmembrane region" description="Helical" evidence="8">
    <location>
        <begin position="171"/>
        <end position="187"/>
    </location>
</feature>
<dbReference type="Gene3D" id="3.40.50.300">
    <property type="entry name" value="P-loop containing nucleotide triphosphate hydrolases"/>
    <property type="match status" value="1"/>
</dbReference>
<evidence type="ECO:0000256" key="5">
    <source>
        <dbReference type="ARBA" id="ARBA00022840"/>
    </source>
</evidence>
<dbReference type="PROSITE" id="PS50893">
    <property type="entry name" value="ABC_TRANSPORTER_2"/>
    <property type="match status" value="1"/>
</dbReference>
<dbReference type="InterPro" id="IPR011527">
    <property type="entry name" value="ABC1_TM_dom"/>
</dbReference>
<keyword evidence="7 8" id="KW-0472">Membrane</keyword>
<dbReference type="PANTHER" id="PTHR43394">
    <property type="entry name" value="ATP-DEPENDENT PERMEASE MDL1, MITOCHONDRIAL"/>
    <property type="match status" value="1"/>
</dbReference>
<dbReference type="Pfam" id="PF00664">
    <property type="entry name" value="ABC_membrane"/>
    <property type="match status" value="1"/>
</dbReference>
<evidence type="ECO:0000256" key="1">
    <source>
        <dbReference type="ARBA" id="ARBA00004651"/>
    </source>
</evidence>
<dbReference type="SMART" id="SM00382">
    <property type="entry name" value="AAA"/>
    <property type="match status" value="1"/>
</dbReference>
<dbReference type="SUPFAM" id="SSF52540">
    <property type="entry name" value="P-loop containing nucleoside triphosphate hydrolases"/>
    <property type="match status" value="1"/>
</dbReference>
<sequence>MEKTRKEPYLKNAMFLTDKGYKDLKKAIFACTITNFSMFIPASIMLFAIMEIVKPFNNESISWLKLWGLFAAGIFGFILIFICNKNDYKKTYVASYLESKNTRIAIAEHIRKLPMSLFNSKDLTELTTNMMGDVETSEHVLSHVYPQLIANGISVTIICIMLSFYDWRMSLAIFISVPIALFIIVASRKIQQFLGKRHAVAKLEASGQVQEYIEGIKVIKACTLDGEKSEKLNNALLNMKKLAIQTELGSGIFVASSQMILQAGIGLTIFVGTTLLAGGQIELIPLLAFLLIVTRIYGPINVELQLLPELFYHQIAIKRMRTLMDYVPMEGKETPIEEYNIEFQDVDFSYNKGKEKTISNISTTIPANSITALVGPSGSGKSTLSRLVARFWDVDKGKITIGGVDIKNLDPEHLMGYMSFVFQDVVLFNDTIYNNINIGNMNATKEEVIAAAKAARCDEFINKLPDGYNTLLGENGNTLSGGERQRLSIARALLKDAPIVLLDEATASLDPESEEHIQQAIGELIKGKTVIVIAHKLRTIAKADKIIVLDKGEIAEEGIHEILMMKKGLYHKLFSIQQESMGWSV</sequence>
<keyword evidence="6 8" id="KW-1133">Transmembrane helix</keyword>
<feature type="domain" description="ABC transporter" evidence="9">
    <location>
        <begin position="341"/>
        <end position="576"/>
    </location>
</feature>
<evidence type="ECO:0000313" key="11">
    <source>
        <dbReference type="EMBL" id="PXV89403.1"/>
    </source>
</evidence>
<evidence type="ECO:0000256" key="7">
    <source>
        <dbReference type="ARBA" id="ARBA00023136"/>
    </source>
</evidence>
<organism evidence="11 12">
    <name type="scientific">Lachnotalea glycerini</name>
    <dbReference type="NCBI Taxonomy" id="1763509"/>
    <lineage>
        <taxon>Bacteria</taxon>
        <taxon>Bacillati</taxon>
        <taxon>Bacillota</taxon>
        <taxon>Clostridia</taxon>
        <taxon>Lachnospirales</taxon>
        <taxon>Lachnospiraceae</taxon>
        <taxon>Lachnotalea</taxon>
    </lineage>
</organism>
<dbReference type="FunFam" id="3.40.50.300:FF:000287">
    <property type="entry name" value="Multidrug ABC transporter ATP-binding protein"/>
    <property type="match status" value="1"/>
</dbReference>
<dbReference type="Pfam" id="PF00005">
    <property type="entry name" value="ABC_tran"/>
    <property type="match status" value="1"/>
</dbReference>
<dbReference type="Proteomes" id="UP000247523">
    <property type="component" value="Unassembled WGS sequence"/>
</dbReference>
<dbReference type="PROSITE" id="PS00211">
    <property type="entry name" value="ABC_TRANSPORTER_1"/>
    <property type="match status" value="1"/>
</dbReference>
<dbReference type="SUPFAM" id="SSF90123">
    <property type="entry name" value="ABC transporter transmembrane region"/>
    <property type="match status" value="1"/>
</dbReference>
<evidence type="ECO:0000259" key="9">
    <source>
        <dbReference type="PROSITE" id="PS50893"/>
    </source>
</evidence>
<protein>
    <submittedName>
        <fullName evidence="11">ATP-binding cassette subfamily B protein</fullName>
    </submittedName>
</protein>
<evidence type="ECO:0000256" key="4">
    <source>
        <dbReference type="ARBA" id="ARBA00022741"/>
    </source>
</evidence>
<dbReference type="RefSeq" id="WP_110291180.1">
    <property type="nucleotide sequence ID" value="NZ_QICS01000006.1"/>
</dbReference>
<dbReference type="PANTHER" id="PTHR43394:SF1">
    <property type="entry name" value="ATP-BINDING CASSETTE SUB-FAMILY B MEMBER 10, MITOCHONDRIAL"/>
    <property type="match status" value="1"/>
</dbReference>
<dbReference type="PROSITE" id="PS50929">
    <property type="entry name" value="ABC_TM1F"/>
    <property type="match status" value="1"/>
</dbReference>
<reference evidence="11 12" key="1">
    <citation type="submission" date="2018-05" db="EMBL/GenBank/DDBJ databases">
        <title>Genomic Encyclopedia of Type Strains, Phase IV (KMG-IV): sequencing the most valuable type-strain genomes for metagenomic binning, comparative biology and taxonomic classification.</title>
        <authorList>
            <person name="Goeker M."/>
        </authorList>
    </citation>
    <scope>NUCLEOTIDE SEQUENCE [LARGE SCALE GENOMIC DNA]</scope>
    <source>
        <strain evidence="11 12">DSM 28816</strain>
    </source>
</reference>
<feature type="transmembrane region" description="Helical" evidence="8">
    <location>
        <begin position="148"/>
        <end position="165"/>
    </location>
</feature>
<dbReference type="GO" id="GO:0015421">
    <property type="term" value="F:ABC-type oligopeptide transporter activity"/>
    <property type="evidence" value="ECO:0007669"/>
    <property type="project" value="TreeGrafter"/>
</dbReference>
<evidence type="ECO:0000256" key="2">
    <source>
        <dbReference type="ARBA" id="ARBA00022448"/>
    </source>
</evidence>
<feature type="transmembrane region" description="Helical" evidence="8">
    <location>
        <begin position="62"/>
        <end position="82"/>
    </location>
</feature>
<keyword evidence="4" id="KW-0547">Nucleotide-binding</keyword>
<name>A0A318ERF2_9FIRM</name>